<accession>A0AB73IUY5</accession>
<gene>
    <name evidence="1" type="ORF">J2793_007332</name>
</gene>
<proteinExistence type="predicted"/>
<organism evidence="1 2">
    <name type="scientific">Paraburkholderia caledonica</name>
    <dbReference type="NCBI Taxonomy" id="134536"/>
    <lineage>
        <taxon>Bacteria</taxon>
        <taxon>Pseudomonadati</taxon>
        <taxon>Pseudomonadota</taxon>
        <taxon>Betaproteobacteria</taxon>
        <taxon>Burkholderiales</taxon>
        <taxon>Burkholderiaceae</taxon>
        <taxon>Paraburkholderia</taxon>
    </lineage>
</organism>
<dbReference type="EMBL" id="JAURTK010000035">
    <property type="protein sequence ID" value="MDP9651857.1"/>
    <property type="molecule type" value="Genomic_DNA"/>
</dbReference>
<reference evidence="1" key="1">
    <citation type="submission" date="2023-07" db="EMBL/GenBank/DDBJ databases">
        <title>Sorghum-associated microbial communities from plants grown in Nebraska, USA.</title>
        <authorList>
            <person name="Schachtman D."/>
        </authorList>
    </citation>
    <scope>NUCLEOTIDE SEQUENCE</scope>
    <source>
        <strain evidence="1">DS1061</strain>
    </source>
</reference>
<comment type="caution">
    <text evidence="1">The sequence shown here is derived from an EMBL/GenBank/DDBJ whole genome shotgun (WGS) entry which is preliminary data.</text>
</comment>
<dbReference type="Proteomes" id="UP001229486">
    <property type="component" value="Unassembled WGS sequence"/>
</dbReference>
<dbReference type="AlphaFoldDB" id="A0AB73IUY5"/>
<protein>
    <submittedName>
        <fullName evidence="1">Uncharacterized protein</fullName>
    </submittedName>
</protein>
<evidence type="ECO:0000313" key="1">
    <source>
        <dbReference type="EMBL" id="MDP9651857.1"/>
    </source>
</evidence>
<name>A0AB73IUY5_9BURK</name>
<evidence type="ECO:0000313" key="2">
    <source>
        <dbReference type="Proteomes" id="UP001229486"/>
    </source>
</evidence>
<sequence>MSSRWGLTNDLFLGGLFLMRGLCKSINARGFSSRRGDVVQRLPSRTQHHRVSWLR</sequence>